<name>A0A6V7HE36_9HYME</name>
<reference evidence="1" key="1">
    <citation type="submission" date="2020-07" db="EMBL/GenBank/DDBJ databases">
        <authorList>
            <person name="Nazaruddin N."/>
        </authorList>
    </citation>
    <scope>NUCLEOTIDE SEQUENCE</scope>
</reference>
<proteinExistence type="predicted"/>
<dbReference type="OrthoDB" id="8184679at2759"/>
<keyword evidence="2" id="KW-1185">Reference proteome</keyword>
<gene>
    <name evidence="1" type="ORF">MHI_LOCUS826169</name>
</gene>
<accession>A0A6V7HE36</accession>
<protein>
    <submittedName>
        <fullName evidence="1">Uncharacterized protein</fullName>
    </submittedName>
</protein>
<comment type="caution">
    <text evidence="1">The sequence shown here is derived from an EMBL/GenBank/DDBJ whole genome shotgun (WGS) entry which is preliminary data.</text>
</comment>
<evidence type="ECO:0000313" key="1">
    <source>
        <dbReference type="EMBL" id="CAD1478807.1"/>
    </source>
</evidence>
<feature type="non-terminal residue" evidence="1">
    <location>
        <position position="171"/>
    </location>
</feature>
<dbReference type="Proteomes" id="UP000752696">
    <property type="component" value="Unassembled WGS sequence"/>
</dbReference>
<organism evidence="1 2">
    <name type="scientific">Heterotrigona itama</name>
    <dbReference type="NCBI Taxonomy" id="395501"/>
    <lineage>
        <taxon>Eukaryota</taxon>
        <taxon>Metazoa</taxon>
        <taxon>Ecdysozoa</taxon>
        <taxon>Arthropoda</taxon>
        <taxon>Hexapoda</taxon>
        <taxon>Insecta</taxon>
        <taxon>Pterygota</taxon>
        <taxon>Neoptera</taxon>
        <taxon>Endopterygota</taxon>
        <taxon>Hymenoptera</taxon>
        <taxon>Apocrita</taxon>
        <taxon>Aculeata</taxon>
        <taxon>Apoidea</taxon>
        <taxon>Anthophila</taxon>
        <taxon>Apidae</taxon>
        <taxon>Heterotrigona</taxon>
    </lineage>
</organism>
<dbReference type="EMBL" id="CAJDYZ010011027">
    <property type="protein sequence ID" value="CAD1478807.1"/>
    <property type="molecule type" value="Genomic_DNA"/>
</dbReference>
<dbReference type="AlphaFoldDB" id="A0A6V7HE36"/>
<sequence>MMVASARPREIEIDKPSHTEQLANWISRVRCKKLLCRRNRKRDLRIEAVLTCALSKAEHELRSKQLSRISKWQQFKKQFLKTVNSTDYQNCEFYNNEDMRNSNSYQENNPWQGPLCPELSSLDNFMSKLAEIKSLRLRWHWDGRRELQRCWAYRRIEDPMFSLVSTPFIGL</sequence>
<evidence type="ECO:0000313" key="2">
    <source>
        <dbReference type="Proteomes" id="UP000752696"/>
    </source>
</evidence>